<organism evidence="2 3">
    <name type="scientific">Christiangramia sediminicola</name>
    <dbReference type="NCBI Taxonomy" id="3073267"/>
    <lineage>
        <taxon>Bacteria</taxon>
        <taxon>Pseudomonadati</taxon>
        <taxon>Bacteroidota</taxon>
        <taxon>Flavobacteriia</taxon>
        <taxon>Flavobacteriales</taxon>
        <taxon>Flavobacteriaceae</taxon>
        <taxon>Christiangramia</taxon>
    </lineage>
</organism>
<proteinExistence type="predicted"/>
<evidence type="ECO:0000313" key="2">
    <source>
        <dbReference type="EMBL" id="MDR5590227.1"/>
    </source>
</evidence>
<keyword evidence="3" id="KW-1185">Reference proteome</keyword>
<reference evidence="3" key="1">
    <citation type="submission" date="2023-07" db="EMBL/GenBank/DDBJ databases">
        <title>Christiangramia sp. SM2212., a novel bacterium of the family Flavobacteriaceae isolated from the sea sediment.</title>
        <authorList>
            <person name="Wang J."/>
            <person name="Zhang X."/>
        </authorList>
    </citation>
    <scope>NUCLEOTIDE SEQUENCE [LARGE SCALE GENOMIC DNA]</scope>
    <source>
        <strain evidence="3">SM2212</strain>
    </source>
</reference>
<sequence>MKTLATFFSFILFGAIYIGNPIRADSDTICKSENEKDIYEYLEETEEALINSTQDLSEEQMQYKPDAESWSVAEIVEHINLVENSLKSLISSNMGADASKADAKAAMTDEEVMQLITNRSQKMKTQGQFEPTGEFMTSDEAIKAFIDQREEITDWLKDSNVDMRSIMITEFPFGPVDGYQTLLFLAGHTERHTAQIEEVKASAGFPGE</sequence>
<dbReference type="Pfam" id="PF12867">
    <property type="entry name" value="DinB_2"/>
    <property type="match status" value="1"/>
</dbReference>
<dbReference type="InterPro" id="IPR024775">
    <property type="entry name" value="DinB-like"/>
</dbReference>
<feature type="domain" description="DinB-like" evidence="1">
    <location>
        <begin position="42"/>
        <end position="196"/>
    </location>
</feature>
<dbReference type="Gene3D" id="1.20.120.450">
    <property type="entry name" value="dinb family like domain"/>
    <property type="match status" value="1"/>
</dbReference>
<dbReference type="RefSeq" id="WP_309561104.1">
    <property type="nucleotide sequence ID" value="NZ_JAVJIU010000002.1"/>
</dbReference>
<comment type="caution">
    <text evidence="2">The sequence shown here is derived from an EMBL/GenBank/DDBJ whole genome shotgun (WGS) entry which is preliminary data.</text>
</comment>
<dbReference type="SUPFAM" id="SSF109854">
    <property type="entry name" value="DinB/YfiT-like putative metalloenzymes"/>
    <property type="match status" value="1"/>
</dbReference>
<dbReference type="InterPro" id="IPR034660">
    <property type="entry name" value="DinB/YfiT-like"/>
</dbReference>
<name>A0ABU1EPB3_9FLAO</name>
<gene>
    <name evidence="2" type="ORF">RE431_06225</name>
</gene>
<protein>
    <submittedName>
        <fullName evidence="2">DinB family protein</fullName>
    </submittedName>
</protein>
<evidence type="ECO:0000259" key="1">
    <source>
        <dbReference type="Pfam" id="PF12867"/>
    </source>
</evidence>
<dbReference type="EMBL" id="JAVJIU010000002">
    <property type="protein sequence ID" value="MDR5590227.1"/>
    <property type="molecule type" value="Genomic_DNA"/>
</dbReference>
<accession>A0ABU1EPB3</accession>
<evidence type="ECO:0000313" key="3">
    <source>
        <dbReference type="Proteomes" id="UP001257234"/>
    </source>
</evidence>
<dbReference type="Proteomes" id="UP001257234">
    <property type="component" value="Unassembled WGS sequence"/>
</dbReference>